<feature type="compositionally biased region" description="Low complexity" evidence="2">
    <location>
        <begin position="495"/>
        <end position="508"/>
    </location>
</feature>
<gene>
    <name evidence="3" type="ORF">MCOR_57749</name>
</gene>
<dbReference type="GO" id="GO:0008017">
    <property type="term" value="F:microtubule binding"/>
    <property type="evidence" value="ECO:0007669"/>
    <property type="project" value="InterPro"/>
</dbReference>
<keyword evidence="4" id="KW-1185">Reference proteome</keyword>
<dbReference type="EMBL" id="CACVKT020010330">
    <property type="protein sequence ID" value="CAC5425990.1"/>
    <property type="molecule type" value="Genomic_DNA"/>
</dbReference>
<keyword evidence="1" id="KW-0175">Coiled coil</keyword>
<evidence type="ECO:0000313" key="4">
    <source>
        <dbReference type="Proteomes" id="UP000507470"/>
    </source>
</evidence>
<dbReference type="Proteomes" id="UP000507470">
    <property type="component" value="Unassembled WGS sequence"/>
</dbReference>
<evidence type="ECO:0000256" key="1">
    <source>
        <dbReference type="SAM" id="Coils"/>
    </source>
</evidence>
<evidence type="ECO:0000313" key="3">
    <source>
        <dbReference type="EMBL" id="CAC5425990.1"/>
    </source>
</evidence>
<dbReference type="PANTHER" id="PTHR19321">
    <property type="entry name" value="PROTEIN REGULATOR OF CYTOKINESIS 1 PRC1-RELATED"/>
    <property type="match status" value="1"/>
</dbReference>
<sequence length="647" mass="75644">MSSPSQLRDELAKCLESSMQKFHNIWVDIGICESQQKQRSETVVEHLRNLLEEMVQEEEMLRNQIRTRIEKYSKEVRELCQDMSYPDYQYKKSYSMLQTEKDLKMRMETLSNEKAERFRKFNHFKDQDQHLCDIMCLTPYYIPSGSTPTLEQLQALENHVASLKIEKDKRFHEFVNSKKEIIKLFSEMEKSPETEFSRDVVCESDSTFQLSTENMKALKVLKVELEEEKEEMKKKVDQLWNKLHVLWDRLDIGESERANFSKGKTSVKEPVVIALKEEISRCEKLKFQNIQRFVEGMRKELTEWWDKCYYSQQQKRAFTAFKSENFTEELLQLHDEEVLRMKTYYEKHQELFEDISKWADLFKKMLEHERKANDPNRFNNRGGKLLLEEKERKKVLKELPKVEEDVKTLIADWEKQHEKPFLVDGRRFVDYIEKQWATHQSSKIIEKEERNKARAKLMEEEMIYGSKPTTPAKRRFIGTPSKTPNNKQRRIDYNSTGSTGSSSCSSGTSSLRVTLKVKMNDTNKTPASCGRLQQNSVFASPRPRVPASASKILASSRSVNRRRSGRIARKVLGEKVNFGNSHMTNHYTTSTNQNDTFSQTTLGSCVQSGGVCNASTMESYREFEKAVHQNSKANCRSSIIPKSPGKL</sequence>
<protein>
    <submittedName>
        <fullName evidence="3">PRC1</fullName>
    </submittedName>
</protein>
<accession>A0A6J8EZR4</accession>
<dbReference type="AlphaFoldDB" id="A0A6J8EZR4"/>
<dbReference type="OrthoDB" id="642895at2759"/>
<name>A0A6J8EZR4_MYTCO</name>
<dbReference type="PANTHER" id="PTHR19321:SF41">
    <property type="entry name" value="FASCETTO-RELATED"/>
    <property type="match status" value="1"/>
</dbReference>
<feature type="region of interest" description="Disordered" evidence="2">
    <location>
        <begin position="469"/>
        <end position="508"/>
    </location>
</feature>
<reference evidence="3 4" key="1">
    <citation type="submission" date="2020-06" db="EMBL/GenBank/DDBJ databases">
        <authorList>
            <person name="Li R."/>
            <person name="Bekaert M."/>
        </authorList>
    </citation>
    <scope>NUCLEOTIDE SEQUENCE [LARGE SCALE GENOMIC DNA]</scope>
    <source>
        <strain evidence="4">wild</strain>
    </source>
</reference>
<feature type="coiled-coil region" evidence="1">
    <location>
        <begin position="37"/>
        <end position="82"/>
    </location>
</feature>
<dbReference type="Gene3D" id="1.20.58.1520">
    <property type="match status" value="1"/>
</dbReference>
<proteinExistence type="predicted"/>
<organism evidence="3 4">
    <name type="scientific">Mytilus coruscus</name>
    <name type="common">Sea mussel</name>
    <dbReference type="NCBI Taxonomy" id="42192"/>
    <lineage>
        <taxon>Eukaryota</taxon>
        <taxon>Metazoa</taxon>
        <taxon>Spiralia</taxon>
        <taxon>Lophotrochozoa</taxon>
        <taxon>Mollusca</taxon>
        <taxon>Bivalvia</taxon>
        <taxon>Autobranchia</taxon>
        <taxon>Pteriomorphia</taxon>
        <taxon>Mytilida</taxon>
        <taxon>Mytiloidea</taxon>
        <taxon>Mytilidae</taxon>
        <taxon>Mytilinae</taxon>
        <taxon>Mytilus</taxon>
    </lineage>
</organism>
<dbReference type="GO" id="GO:1990023">
    <property type="term" value="C:mitotic spindle midzone"/>
    <property type="evidence" value="ECO:0007669"/>
    <property type="project" value="TreeGrafter"/>
</dbReference>
<dbReference type="Pfam" id="PF03999">
    <property type="entry name" value="MAP65_ASE1"/>
    <property type="match status" value="1"/>
</dbReference>
<dbReference type="InterPro" id="IPR007145">
    <property type="entry name" value="MAP65_Ase1_PRC1"/>
</dbReference>
<dbReference type="GO" id="GO:0005737">
    <property type="term" value="C:cytoplasm"/>
    <property type="evidence" value="ECO:0007669"/>
    <property type="project" value="TreeGrafter"/>
</dbReference>
<dbReference type="GO" id="GO:0051256">
    <property type="term" value="P:mitotic spindle midzone assembly"/>
    <property type="evidence" value="ECO:0007669"/>
    <property type="project" value="TreeGrafter"/>
</dbReference>
<evidence type="ECO:0000256" key="2">
    <source>
        <dbReference type="SAM" id="MobiDB-lite"/>
    </source>
</evidence>
<feature type="coiled-coil region" evidence="1">
    <location>
        <begin position="215"/>
        <end position="242"/>
    </location>
</feature>